<gene>
    <name evidence="7" type="ORF">L1994_04890</name>
</gene>
<dbReference type="GeneID" id="79949710"/>
<dbReference type="Proteomes" id="UP001218895">
    <property type="component" value="Chromosome"/>
</dbReference>
<evidence type="ECO:0000313" key="8">
    <source>
        <dbReference type="Proteomes" id="UP001218895"/>
    </source>
</evidence>
<evidence type="ECO:0000256" key="6">
    <source>
        <dbReference type="SAM" id="Phobius"/>
    </source>
</evidence>
<dbReference type="PANTHER" id="PTHR21716">
    <property type="entry name" value="TRANSMEMBRANE PROTEIN"/>
    <property type="match status" value="1"/>
</dbReference>
<dbReference type="GO" id="GO:0016020">
    <property type="term" value="C:membrane"/>
    <property type="evidence" value="ECO:0007669"/>
    <property type="project" value="UniProtKB-SubCell"/>
</dbReference>
<feature type="transmembrane region" description="Helical" evidence="6">
    <location>
        <begin position="234"/>
        <end position="253"/>
    </location>
</feature>
<evidence type="ECO:0000256" key="3">
    <source>
        <dbReference type="ARBA" id="ARBA00022692"/>
    </source>
</evidence>
<dbReference type="AlphaFoldDB" id="A0AAF0FQB4"/>
<comment type="subcellular location">
    <subcellularLocation>
        <location evidence="1">Membrane</location>
        <topology evidence="1">Multi-pass membrane protein</topology>
    </subcellularLocation>
</comment>
<keyword evidence="4 6" id="KW-1133">Transmembrane helix</keyword>
<organism evidence="7 8">
    <name type="scientific">Methanomicrobium antiquum</name>
    <dbReference type="NCBI Taxonomy" id="487686"/>
    <lineage>
        <taxon>Archaea</taxon>
        <taxon>Methanobacteriati</taxon>
        <taxon>Methanobacteriota</taxon>
        <taxon>Stenosarchaea group</taxon>
        <taxon>Methanomicrobia</taxon>
        <taxon>Methanomicrobiales</taxon>
        <taxon>Methanomicrobiaceae</taxon>
        <taxon>Methanomicrobium</taxon>
    </lineage>
</organism>
<evidence type="ECO:0000256" key="5">
    <source>
        <dbReference type="ARBA" id="ARBA00023136"/>
    </source>
</evidence>
<comment type="similarity">
    <text evidence="2">Belongs to the autoinducer-2 exporter (AI-2E) (TC 2.A.86) family.</text>
</comment>
<feature type="transmembrane region" description="Helical" evidence="6">
    <location>
        <begin position="204"/>
        <end position="228"/>
    </location>
</feature>
<keyword evidence="8" id="KW-1185">Reference proteome</keyword>
<evidence type="ECO:0000313" key="7">
    <source>
        <dbReference type="EMBL" id="WFN37725.1"/>
    </source>
</evidence>
<evidence type="ECO:0000256" key="4">
    <source>
        <dbReference type="ARBA" id="ARBA00022989"/>
    </source>
</evidence>
<keyword evidence="3 6" id="KW-0812">Transmembrane</keyword>
<dbReference type="PANTHER" id="PTHR21716:SF64">
    <property type="entry name" value="AI-2 TRANSPORT PROTEIN TQSA"/>
    <property type="match status" value="1"/>
</dbReference>
<feature type="transmembrane region" description="Helical" evidence="6">
    <location>
        <begin position="135"/>
        <end position="162"/>
    </location>
</feature>
<evidence type="ECO:0000256" key="1">
    <source>
        <dbReference type="ARBA" id="ARBA00004141"/>
    </source>
</evidence>
<proteinExistence type="inferred from homology"/>
<dbReference type="RefSeq" id="WP_278100565.1">
    <property type="nucleotide sequence ID" value="NZ_CP091092.1"/>
</dbReference>
<protein>
    <submittedName>
        <fullName evidence="7">AI-2E family transporter</fullName>
    </submittedName>
</protein>
<sequence>MFFFDKSDAFLRYLLIGALIMVILVGMNITSYLINMIVISLILAMLGTPVFYILKKRGFSDIVSVAVIMVIYALIVLGFVILIFESFNMLIVNLPKYEELFTYRINDLLDILKNFGFTTESLFSLTPDWSLISKLTLMIAGSVSALLMDGFFIVVITCFLLLEIPALPGRIIKITGGDDKLTGQYQEMCNSMIGWIVAKTKTNLVLGGAFGAMLYAMGIDLALFLGVLAVVLSYIPYIGLLIVAVPAVILAWLQLGLIGAVIVVVGICIINAIVENIVFSKFAEKDMNMPPLVVILSLILWTWVLGPIGMLISVPFTIMILIAFRYIECTKWIPVILGMDEKRPYEDEKANSDKESV</sequence>
<dbReference type="EMBL" id="CP091092">
    <property type="protein sequence ID" value="WFN37725.1"/>
    <property type="molecule type" value="Genomic_DNA"/>
</dbReference>
<dbReference type="KEGG" id="manq:L1994_04890"/>
<feature type="transmembrane region" description="Helical" evidence="6">
    <location>
        <begin position="33"/>
        <end position="54"/>
    </location>
</feature>
<dbReference type="GO" id="GO:0055085">
    <property type="term" value="P:transmembrane transport"/>
    <property type="evidence" value="ECO:0007669"/>
    <property type="project" value="TreeGrafter"/>
</dbReference>
<name>A0AAF0FQB4_9EURY</name>
<keyword evidence="5 6" id="KW-0472">Membrane</keyword>
<feature type="transmembrane region" description="Helical" evidence="6">
    <location>
        <begin position="9"/>
        <end position="27"/>
    </location>
</feature>
<feature type="transmembrane region" description="Helical" evidence="6">
    <location>
        <begin position="260"/>
        <end position="279"/>
    </location>
</feature>
<feature type="transmembrane region" description="Helical" evidence="6">
    <location>
        <begin position="291"/>
        <end position="324"/>
    </location>
</feature>
<evidence type="ECO:0000256" key="2">
    <source>
        <dbReference type="ARBA" id="ARBA00009773"/>
    </source>
</evidence>
<accession>A0AAF0FQB4</accession>
<dbReference type="Pfam" id="PF01594">
    <property type="entry name" value="AI-2E_transport"/>
    <property type="match status" value="1"/>
</dbReference>
<reference evidence="7" key="1">
    <citation type="submission" date="2022-01" db="EMBL/GenBank/DDBJ databases">
        <title>Complete genome of Methanomicrobium antiquum DSM 21220.</title>
        <authorList>
            <person name="Chen S.-C."/>
            <person name="You Y.-T."/>
            <person name="Zhou Y.-Z."/>
            <person name="Lai M.-C."/>
        </authorList>
    </citation>
    <scope>NUCLEOTIDE SEQUENCE</scope>
    <source>
        <strain evidence="7">DSM 21220</strain>
    </source>
</reference>
<dbReference type="InterPro" id="IPR002549">
    <property type="entry name" value="AI-2E-like"/>
</dbReference>
<feature type="transmembrane region" description="Helical" evidence="6">
    <location>
        <begin position="61"/>
        <end position="84"/>
    </location>
</feature>